<reference evidence="2" key="1">
    <citation type="submission" date="2020-05" db="UniProtKB">
        <authorList>
            <consortium name="EnsemblMetazoa"/>
        </authorList>
    </citation>
    <scope>IDENTIFICATION</scope>
    <source>
        <strain evidence="2">FUMOZ</strain>
    </source>
</reference>
<dbReference type="AlphaFoldDB" id="A0A182RAV0"/>
<evidence type="ECO:0000256" key="1">
    <source>
        <dbReference type="SAM" id="MobiDB-lite"/>
    </source>
</evidence>
<protein>
    <recommendedName>
        <fullName evidence="3">Retrotransposon gag domain-containing protein</fullName>
    </recommendedName>
</protein>
<feature type="region of interest" description="Disordered" evidence="1">
    <location>
        <begin position="1"/>
        <end position="30"/>
    </location>
</feature>
<dbReference type="STRING" id="62324.A0A182RAV0"/>
<dbReference type="VEuPathDB" id="VectorBase:AFUN2_011975"/>
<accession>A0A182RAV0</accession>
<dbReference type="VEuPathDB" id="VectorBase:AFUN003314"/>
<evidence type="ECO:0000313" key="2">
    <source>
        <dbReference type="EnsemblMetazoa" id="AFUN003314-PA"/>
    </source>
</evidence>
<organism evidence="2">
    <name type="scientific">Anopheles funestus</name>
    <name type="common">African malaria mosquito</name>
    <dbReference type="NCBI Taxonomy" id="62324"/>
    <lineage>
        <taxon>Eukaryota</taxon>
        <taxon>Metazoa</taxon>
        <taxon>Ecdysozoa</taxon>
        <taxon>Arthropoda</taxon>
        <taxon>Hexapoda</taxon>
        <taxon>Insecta</taxon>
        <taxon>Pterygota</taxon>
        <taxon>Neoptera</taxon>
        <taxon>Endopterygota</taxon>
        <taxon>Diptera</taxon>
        <taxon>Nematocera</taxon>
        <taxon>Culicoidea</taxon>
        <taxon>Culicidae</taxon>
        <taxon>Anophelinae</taxon>
        <taxon>Anopheles</taxon>
    </lineage>
</organism>
<name>A0A182RAV0_ANOFN</name>
<evidence type="ECO:0008006" key="3">
    <source>
        <dbReference type="Google" id="ProtNLM"/>
    </source>
</evidence>
<feature type="compositionally biased region" description="Polar residues" evidence="1">
    <location>
        <begin position="12"/>
        <end position="28"/>
    </location>
</feature>
<proteinExistence type="predicted"/>
<sequence length="204" mass="23692">MFEDLEVDMPNTKITNQSDGDASPTPSNYEREKPHMEEAYIFEIAHIRAMVEEFSGDNTIRVHAWIEKLEQVFRALKLNKSQQLIAACYLLTGTARIFRRTCHFKDYDDLKAKLLEEFQGQECNDQDIIKELQKKKLQDEDVSHYVMEMIEMANGCNIAEVDLVDIIIDGLEDNSSLVVMLYGAKTIAELKSLLPRYKKRRFYS</sequence>
<dbReference type="EnsemblMetazoa" id="AFUN003314-RA">
    <property type="protein sequence ID" value="AFUN003314-PA"/>
    <property type="gene ID" value="AFUN003314"/>
</dbReference>